<feature type="binding site" evidence="7">
    <location>
        <position position="17"/>
    </location>
    <ligand>
        <name>a divalent metal cation</name>
        <dbReference type="ChEBI" id="CHEBI:60240"/>
    </ligand>
</feature>
<dbReference type="InterPro" id="IPR020555">
    <property type="entry name" value="MECDP_synthase_CS"/>
</dbReference>
<evidence type="ECO:0000256" key="1">
    <source>
        <dbReference type="ARBA" id="ARBA00000200"/>
    </source>
</evidence>
<comment type="caution">
    <text evidence="10">The sequence shown here is derived from an EMBL/GenBank/DDBJ whole genome shotgun (WGS) entry which is preliminary data.</text>
</comment>
<evidence type="ECO:0000256" key="8">
    <source>
        <dbReference type="RuleBase" id="RU004395"/>
    </source>
</evidence>
<keyword evidence="5 7" id="KW-0414">Isoprene biosynthesis</keyword>
<dbReference type="GO" id="GO:0019288">
    <property type="term" value="P:isopentenyl diphosphate biosynthetic process, methylerythritol 4-phosphate pathway"/>
    <property type="evidence" value="ECO:0007669"/>
    <property type="project" value="UniProtKB-UniRule"/>
</dbReference>
<dbReference type="HAMAP" id="MF_00107">
    <property type="entry name" value="IspF"/>
    <property type="match status" value="1"/>
</dbReference>
<dbReference type="InterPro" id="IPR003526">
    <property type="entry name" value="MECDP_synthase"/>
</dbReference>
<evidence type="ECO:0000313" key="10">
    <source>
        <dbReference type="EMBL" id="MDI6449397.1"/>
    </source>
</evidence>
<dbReference type="PROSITE" id="PS01350">
    <property type="entry name" value="ISPF"/>
    <property type="match status" value="1"/>
</dbReference>
<feature type="binding site" evidence="7">
    <location>
        <begin position="70"/>
        <end position="74"/>
    </location>
    <ligand>
        <name>4-CDP-2-C-methyl-D-erythritol 2-phosphate</name>
        <dbReference type="ChEBI" id="CHEBI:57919"/>
    </ligand>
</feature>
<dbReference type="Proteomes" id="UP001431776">
    <property type="component" value="Unassembled WGS sequence"/>
</dbReference>
<sequence length="171" mass="18252">MIGELTPAEYRIGIGTDIHRLVPDRRLMLGGVYIPYPAGLLGHSDGDVALHAVTDALLGAAGLGDIGTLFPDTDAQWKNADSKEFIYAVRELLEKKGWEVVNVDLTIHTEAPKLGPLKGQIRRCIAGLLGIDFSATNVKAKTNEGLGEIGAGDAMAATAIALLRKKPRRTL</sequence>
<evidence type="ECO:0000259" key="9">
    <source>
        <dbReference type="Pfam" id="PF02542"/>
    </source>
</evidence>
<dbReference type="CDD" id="cd00554">
    <property type="entry name" value="MECDP_synthase"/>
    <property type="match status" value="1"/>
</dbReference>
<evidence type="ECO:0000256" key="7">
    <source>
        <dbReference type="HAMAP-Rule" id="MF_00107"/>
    </source>
</evidence>
<comment type="function">
    <text evidence="7">Involved in the biosynthesis of isopentenyl diphosphate (IPP) and dimethylallyl diphosphate (DMAPP), two major building blocks of isoprenoid compounds. Catalyzes the conversion of 4-diphosphocytidyl-2-C-methyl-D-erythritol 2-phosphate (CDP-ME2P) to 2-C-methyl-D-erythritol 2,4-cyclodiphosphate (ME-CPP) with a corresponding release of cytidine 5-monophosphate (CMP).</text>
</comment>
<dbReference type="GO" id="GO:0016114">
    <property type="term" value="P:terpenoid biosynthetic process"/>
    <property type="evidence" value="ECO:0007669"/>
    <property type="project" value="InterPro"/>
</dbReference>
<comment type="catalytic activity">
    <reaction evidence="1 7 8">
        <text>4-CDP-2-C-methyl-D-erythritol 2-phosphate = 2-C-methyl-D-erythritol 2,4-cyclic diphosphate + CMP</text>
        <dbReference type="Rhea" id="RHEA:23864"/>
        <dbReference type="ChEBI" id="CHEBI:57919"/>
        <dbReference type="ChEBI" id="CHEBI:58483"/>
        <dbReference type="ChEBI" id="CHEBI:60377"/>
        <dbReference type="EC" id="4.6.1.12"/>
    </reaction>
</comment>
<dbReference type="PANTHER" id="PTHR43181">
    <property type="entry name" value="2-C-METHYL-D-ERYTHRITOL 2,4-CYCLODIPHOSPHATE SYNTHASE, CHLOROPLASTIC"/>
    <property type="match status" value="1"/>
</dbReference>
<reference evidence="10" key="1">
    <citation type="submission" date="2023-05" db="EMBL/GenBank/DDBJ databases">
        <title>Anaerotaeda fermentans gen. nov., sp. nov., a novel anaerobic planctomycete of the new family within the order Sedimentisphaerales isolated from Taman Peninsula, Russia.</title>
        <authorList>
            <person name="Khomyakova M.A."/>
            <person name="Merkel A.Y."/>
            <person name="Slobodkin A.I."/>
        </authorList>
    </citation>
    <scope>NUCLEOTIDE SEQUENCE</scope>
    <source>
        <strain evidence="10">M17dextr</strain>
    </source>
</reference>
<dbReference type="NCBIfam" id="TIGR00151">
    <property type="entry name" value="ispF"/>
    <property type="match status" value="1"/>
</dbReference>
<feature type="site" description="Transition state stabilizer" evidence="7">
    <location>
        <position position="142"/>
    </location>
</feature>
<comment type="similarity">
    <text evidence="7 8">Belongs to the IspF family.</text>
</comment>
<evidence type="ECO:0000313" key="11">
    <source>
        <dbReference type="Proteomes" id="UP001431776"/>
    </source>
</evidence>
<comment type="pathway">
    <text evidence="2 7">Isoprenoid biosynthesis; isopentenyl diphosphate biosynthesis via DXP pathway; isopentenyl diphosphate from 1-deoxy-D-xylulose 5-phosphate: step 4/6.</text>
</comment>
<organism evidence="10 11">
    <name type="scientific">Anaerobaca lacustris</name>
    <dbReference type="NCBI Taxonomy" id="3044600"/>
    <lineage>
        <taxon>Bacteria</taxon>
        <taxon>Pseudomonadati</taxon>
        <taxon>Planctomycetota</taxon>
        <taxon>Phycisphaerae</taxon>
        <taxon>Sedimentisphaerales</taxon>
        <taxon>Anaerobacaceae</taxon>
        <taxon>Anaerobaca</taxon>
    </lineage>
</organism>
<evidence type="ECO:0000256" key="4">
    <source>
        <dbReference type="ARBA" id="ARBA00022723"/>
    </source>
</evidence>
<dbReference type="Gene3D" id="3.30.1330.50">
    <property type="entry name" value="2-C-methyl-D-erythritol 2,4-cyclodiphosphate synthase"/>
    <property type="match status" value="1"/>
</dbReference>
<feature type="binding site" evidence="7">
    <location>
        <position position="51"/>
    </location>
    <ligand>
        <name>a divalent metal cation</name>
        <dbReference type="ChEBI" id="CHEBI:60240"/>
    </ligand>
</feature>
<evidence type="ECO:0000256" key="5">
    <source>
        <dbReference type="ARBA" id="ARBA00023229"/>
    </source>
</evidence>
<feature type="binding site" evidence="7">
    <location>
        <begin position="43"/>
        <end position="44"/>
    </location>
    <ligand>
        <name>4-CDP-2-C-methyl-D-erythritol 2-phosphate</name>
        <dbReference type="ChEBI" id="CHEBI:57919"/>
    </ligand>
</feature>
<feature type="binding site" evidence="7">
    <location>
        <position position="19"/>
    </location>
    <ligand>
        <name>a divalent metal cation</name>
        <dbReference type="ChEBI" id="CHEBI:60240"/>
    </ligand>
</feature>
<name>A0AAW6TYG2_9BACT</name>
<feature type="binding site" evidence="7">
    <location>
        <begin position="17"/>
        <end position="19"/>
    </location>
    <ligand>
        <name>4-CDP-2-C-methyl-D-erythritol 2-phosphate</name>
        <dbReference type="ChEBI" id="CHEBI:57919"/>
    </ligand>
</feature>
<keyword evidence="6 7" id="KW-0456">Lyase</keyword>
<protein>
    <recommendedName>
        <fullName evidence="3 7">2-C-methyl-D-erythritol 2,4-cyclodiphosphate synthase</fullName>
        <shortName evidence="7">MECDP-synthase</shortName>
        <shortName evidence="7">MECPP-synthase</shortName>
        <shortName evidence="7">MECPS</shortName>
        <ecNumber evidence="3 7">4.6.1.12</ecNumber>
    </recommendedName>
</protein>
<dbReference type="EC" id="4.6.1.12" evidence="3 7"/>
<gene>
    <name evidence="7 10" type="primary">ispF</name>
    <name evidence="10" type="ORF">QJ522_10125</name>
</gene>
<dbReference type="InterPro" id="IPR036571">
    <property type="entry name" value="MECDP_synthase_sf"/>
</dbReference>
<feature type="site" description="Transition state stabilizer" evidence="7">
    <location>
        <position position="43"/>
    </location>
</feature>
<dbReference type="PANTHER" id="PTHR43181:SF1">
    <property type="entry name" value="2-C-METHYL-D-ERYTHRITOL 2,4-CYCLODIPHOSPHATE SYNTHASE, CHLOROPLASTIC"/>
    <property type="match status" value="1"/>
</dbReference>
<evidence type="ECO:0000256" key="3">
    <source>
        <dbReference type="ARBA" id="ARBA00012579"/>
    </source>
</evidence>
<feature type="binding site" evidence="7">
    <location>
        <begin position="65"/>
        <end position="67"/>
    </location>
    <ligand>
        <name>4-CDP-2-C-methyl-D-erythritol 2-phosphate</name>
        <dbReference type="ChEBI" id="CHEBI:57919"/>
    </ligand>
</feature>
<comment type="subunit">
    <text evidence="7">Homotrimer.</text>
</comment>
<dbReference type="AlphaFoldDB" id="A0AAW6TYG2"/>
<dbReference type="GO" id="GO:0046872">
    <property type="term" value="F:metal ion binding"/>
    <property type="evidence" value="ECO:0007669"/>
    <property type="project" value="UniProtKB-KW"/>
</dbReference>
<comment type="caution">
    <text evidence="7">Lacks conserved residue(s) required for the propagation of feature annotation.</text>
</comment>
<accession>A0AAW6TYG2</accession>
<evidence type="ECO:0000256" key="6">
    <source>
        <dbReference type="ARBA" id="ARBA00023239"/>
    </source>
</evidence>
<feature type="domain" description="2-C-methyl-D-erythritol 2,4-cyclodiphosphate synthase" evidence="9">
    <location>
        <begin position="11"/>
        <end position="163"/>
    </location>
</feature>
<dbReference type="SUPFAM" id="SSF69765">
    <property type="entry name" value="IpsF-like"/>
    <property type="match status" value="1"/>
</dbReference>
<keyword evidence="11" id="KW-1185">Reference proteome</keyword>
<dbReference type="EMBL" id="JASCXX010000010">
    <property type="protein sequence ID" value="MDI6449397.1"/>
    <property type="molecule type" value="Genomic_DNA"/>
</dbReference>
<comment type="cofactor">
    <cofactor evidence="7">
        <name>a divalent metal cation</name>
        <dbReference type="ChEBI" id="CHEBI:60240"/>
    </cofactor>
    <text evidence="7">Binds 1 divalent metal cation per subunit.</text>
</comment>
<keyword evidence="4 7" id="KW-0479">Metal-binding</keyword>
<evidence type="ECO:0000256" key="2">
    <source>
        <dbReference type="ARBA" id="ARBA00004709"/>
    </source>
</evidence>
<proteinExistence type="inferred from homology"/>
<dbReference type="Pfam" id="PF02542">
    <property type="entry name" value="YgbB"/>
    <property type="match status" value="1"/>
</dbReference>
<dbReference type="RefSeq" id="WP_349244804.1">
    <property type="nucleotide sequence ID" value="NZ_JASCXX010000010.1"/>
</dbReference>
<dbReference type="GO" id="GO:0008685">
    <property type="term" value="F:2-C-methyl-D-erythritol 2,4-cyclodiphosphate synthase activity"/>
    <property type="evidence" value="ECO:0007669"/>
    <property type="project" value="UniProtKB-UniRule"/>
</dbReference>